<evidence type="ECO:0000256" key="3">
    <source>
        <dbReference type="RuleBase" id="RU000524"/>
    </source>
</evidence>
<dbReference type="PATRIC" id="fig|1544413.3.peg.2044"/>
<dbReference type="PANTHER" id="PTHR10302:SF27">
    <property type="entry name" value="SINGLE-STRANDED DNA-BINDING PROTEIN"/>
    <property type="match status" value="1"/>
</dbReference>
<dbReference type="GO" id="GO:0003697">
    <property type="term" value="F:single-stranded DNA binding"/>
    <property type="evidence" value="ECO:0007669"/>
    <property type="project" value="InterPro"/>
</dbReference>
<dbReference type="Pfam" id="PF00436">
    <property type="entry name" value="SSB"/>
    <property type="match status" value="1"/>
</dbReference>
<dbReference type="EMBL" id="LKEV01000007">
    <property type="protein sequence ID" value="KQB84782.1"/>
    <property type="molecule type" value="Genomic_DNA"/>
</dbReference>
<dbReference type="NCBIfam" id="TIGR00621">
    <property type="entry name" value="ssb"/>
    <property type="match status" value="1"/>
</dbReference>
<dbReference type="PANTHER" id="PTHR10302">
    <property type="entry name" value="SINGLE-STRANDED DNA-BINDING PROTEIN"/>
    <property type="match status" value="1"/>
</dbReference>
<evidence type="ECO:0000313" key="5">
    <source>
        <dbReference type="EMBL" id="KQB84782.1"/>
    </source>
</evidence>
<dbReference type="STRING" id="1544413.Clow_02040"/>
<gene>
    <name evidence="5" type="primary">ssb_2</name>
    <name evidence="5" type="ORF">Clow_02040</name>
</gene>
<dbReference type="OrthoDB" id="4427276at2"/>
<dbReference type="GO" id="GO:0006260">
    <property type="term" value="P:DNA replication"/>
    <property type="evidence" value="ECO:0007669"/>
    <property type="project" value="InterPro"/>
</dbReference>
<organism evidence="5 6">
    <name type="scientific">Corynebacterium lowii</name>
    <dbReference type="NCBI Taxonomy" id="1544413"/>
    <lineage>
        <taxon>Bacteria</taxon>
        <taxon>Bacillati</taxon>
        <taxon>Actinomycetota</taxon>
        <taxon>Actinomycetes</taxon>
        <taxon>Mycobacteriales</taxon>
        <taxon>Corynebacteriaceae</taxon>
        <taxon>Corynebacterium</taxon>
    </lineage>
</organism>
<dbReference type="InterPro" id="IPR000424">
    <property type="entry name" value="Primosome_PriB/ssb"/>
</dbReference>
<dbReference type="Gene3D" id="2.40.50.140">
    <property type="entry name" value="Nucleic acid-binding proteins"/>
    <property type="match status" value="1"/>
</dbReference>
<evidence type="ECO:0000256" key="4">
    <source>
        <dbReference type="SAM" id="MobiDB-lite"/>
    </source>
</evidence>
<protein>
    <recommendedName>
        <fullName evidence="3">Single-stranded DNA-binding protein</fullName>
    </recommendedName>
</protein>
<sequence>MANTPITITGNLTQDPTLKRTESGALVGRIRLGADRRVPAADGTGWNSLDSLFIDVEMWGDLAYNTRCSVAKGMPVIVSGTLVTTEWIDPTTGDKRSRILLRARHVGVDLSKYQVRWRRCRVTAQRADNGAMMMADEIDPAYLDEDKNPEALGLESEADGFAQAPQAVPLPPEPEEEEEDHPMAA</sequence>
<dbReference type="AlphaFoldDB" id="A0A0Q0UAJ2"/>
<dbReference type="RefSeq" id="WP_055178747.1">
    <property type="nucleotide sequence ID" value="NZ_JAUSQY010000001.1"/>
</dbReference>
<feature type="compositionally biased region" description="Acidic residues" evidence="4">
    <location>
        <begin position="173"/>
        <end position="185"/>
    </location>
</feature>
<dbReference type="PROSITE" id="PS50935">
    <property type="entry name" value="SSB"/>
    <property type="match status" value="1"/>
</dbReference>
<accession>A0A0Q0UAJ2</accession>
<dbReference type="SUPFAM" id="SSF50249">
    <property type="entry name" value="Nucleic acid-binding proteins"/>
    <property type="match status" value="1"/>
</dbReference>
<name>A0A0Q0UAJ2_9CORY</name>
<keyword evidence="6" id="KW-1185">Reference proteome</keyword>
<dbReference type="InterPro" id="IPR011344">
    <property type="entry name" value="ssDNA-bd"/>
</dbReference>
<proteinExistence type="predicted"/>
<evidence type="ECO:0000313" key="6">
    <source>
        <dbReference type="Proteomes" id="UP000050488"/>
    </source>
</evidence>
<feature type="region of interest" description="Disordered" evidence="4">
    <location>
        <begin position="144"/>
        <end position="185"/>
    </location>
</feature>
<dbReference type="Proteomes" id="UP000050488">
    <property type="component" value="Unassembled WGS sequence"/>
</dbReference>
<keyword evidence="1 2" id="KW-0238">DNA-binding</keyword>
<comment type="caution">
    <text evidence="5">The sequence shown here is derived from an EMBL/GenBank/DDBJ whole genome shotgun (WGS) entry which is preliminary data.</text>
</comment>
<dbReference type="CDD" id="cd04496">
    <property type="entry name" value="SSB_OBF"/>
    <property type="match status" value="1"/>
</dbReference>
<dbReference type="GO" id="GO:0009295">
    <property type="term" value="C:nucleoid"/>
    <property type="evidence" value="ECO:0007669"/>
    <property type="project" value="TreeGrafter"/>
</dbReference>
<reference evidence="5 6" key="1">
    <citation type="submission" date="2015-10" db="EMBL/GenBank/DDBJ databases">
        <title>Corynebacteirum lowii and Corynebacterium oculi species nova, derived from human clinical disease and and emended description of Corynebacterium mastiditis.</title>
        <authorList>
            <person name="Bernard K."/>
            <person name="Pacheco A.L."/>
            <person name="Mcdougall C."/>
            <person name="Burtx T."/>
            <person name="Weibe D."/>
            <person name="Tyler S."/>
            <person name="Olson A.B."/>
            <person name="Cnockaert M."/>
            <person name="Eguchi H."/>
            <person name="Kuwahara T."/>
            <person name="Nakayama-Imaohji H."/>
            <person name="Boudewijins M."/>
            <person name="Van Hoecke F."/>
            <person name="Bernier A.-M."/>
            <person name="Vandamme P."/>
        </authorList>
    </citation>
    <scope>NUCLEOTIDE SEQUENCE [LARGE SCALE GENOMIC DNA]</scope>
    <source>
        <strain evidence="5 6">NML 130206</strain>
    </source>
</reference>
<dbReference type="InterPro" id="IPR012340">
    <property type="entry name" value="NA-bd_OB-fold"/>
</dbReference>
<evidence type="ECO:0000256" key="2">
    <source>
        <dbReference type="PROSITE-ProRule" id="PRU00252"/>
    </source>
</evidence>
<evidence type="ECO:0000256" key="1">
    <source>
        <dbReference type="ARBA" id="ARBA00023125"/>
    </source>
</evidence>